<sequence>MPSIRSFLAATFALGLLDQAVSRTIKPSSDLASGGLASGGLDPAKDIAARDPAYQNWDQECIDNFNNYNPDDRRDINGCESWTMRWEGGATGDGIFITAEEKATGSYIRFYVDDCVSPDFVPDPYQCVSPGGRCNDRPSGTYIAG</sequence>
<organism evidence="2 3">
    <name type="scientific">Emericellopsis cladophorae</name>
    <dbReference type="NCBI Taxonomy" id="2686198"/>
    <lineage>
        <taxon>Eukaryota</taxon>
        <taxon>Fungi</taxon>
        <taxon>Dikarya</taxon>
        <taxon>Ascomycota</taxon>
        <taxon>Pezizomycotina</taxon>
        <taxon>Sordariomycetes</taxon>
        <taxon>Hypocreomycetidae</taxon>
        <taxon>Hypocreales</taxon>
        <taxon>Bionectriaceae</taxon>
        <taxon>Emericellopsis</taxon>
    </lineage>
</organism>
<name>A0A9P9XV89_9HYPO</name>
<dbReference type="EMBL" id="JAGIXG020000086">
    <property type="protein sequence ID" value="KAI6778019.1"/>
    <property type="molecule type" value="Genomic_DNA"/>
</dbReference>
<accession>A0A9P9XV89</accession>
<evidence type="ECO:0000313" key="2">
    <source>
        <dbReference type="EMBL" id="KAI6778019.1"/>
    </source>
</evidence>
<evidence type="ECO:0000313" key="3">
    <source>
        <dbReference type="Proteomes" id="UP001055219"/>
    </source>
</evidence>
<keyword evidence="3" id="KW-1185">Reference proteome</keyword>
<dbReference type="GeneID" id="75833891"/>
<proteinExistence type="predicted"/>
<keyword evidence="1" id="KW-0732">Signal</keyword>
<dbReference type="Proteomes" id="UP001055219">
    <property type="component" value="Unassembled WGS sequence"/>
</dbReference>
<evidence type="ECO:0000256" key="1">
    <source>
        <dbReference type="SAM" id="SignalP"/>
    </source>
</evidence>
<feature type="chain" id="PRO_5040401328" evidence="1">
    <location>
        <begin position="23"/>
        <end position="145"/>
    </location>
</feature>
<dbReference type="AlphaFoldDB" id="A0A9P9XV89"/>
<gene>
    <name evidence="2" type="ORF">J7T54_007416</name>
</gene>
<protein>
    <submittedName>
        <fullName evidence="2">Uncharacterized protein</fullName>
    </submittedName>
</protein>
<reference evidence="2" key="2">
    <citation type="submission" date="2022-07" db="EMBL/GenBank/DDBJ databases">
        <authorList>
            <person name="Goncalves M.F.M."/>
            <person name="Hilario S."/>
            <person name="Van De Peer Y."/>
            <person name="Esteves A.C."/>
            <person name="Alves A."/>
        </authorList>
    </citation>
    <scope>NUCLEOTIDE SEQUENCE</scope>
    <source>
        <strain evidence="2">MUM 19.33</strain>
    </source>
</reference>
<comment type="caution">
    <text evidence="2">The sequence shown here is derived from an EMBL/GenBank/DDBJ whole genome shotgun (WGS) entry which is preliminary data.</text>
</comment>
<reference evidence="2" key="1">
    <citation type="journal article" date="2021" name="J Fungi (Basel)">
        <title>Genomic and Metabolomic Analyses of the Marine Fungus Emericellopsis cladophorae: Insights into Saltwater Adaptability Mechanisms and Its Biosynthetic Potential.</title>
        <authorList>
            <person name="Goncalves M.F.M."/>
            <person name="Hilario S."/>
            <person name="Van de Peer Y."/>
            <person name="Esteves A.C."/>
            <person name="Alves A."/>
        </authorList>
    </citation>
    <scope>NUCLEOTIDE SEQUENCE</scope>
    <source>
        <strain evidence="2">MUM 19.33</strain>
    </source>
</reference>
<feature type="signal peptide" evidence="1">
    <location>
        <begin position="1"/>
        <end position="22"/>
    </location>
</feature>
<dbReference type="OrthoDB" id="10359387at2759"/>
<dbReference type="RefSeq" id="XP_051358875.1">
    <property type="nucleotide sequence ID" value="XM_051510225.1"/>
</dbReference>